<comment type="caution">
    <text evidence="6">The sequence shown here is derived from an EMBL/GenBank/DDBJ whole genome shotgun (WGS) entry which is preliminary data.</text>
</comment>
<proteinExistence type="predicted"/>
<dbReference type="AlphaFoldDB" id="A0A6L2P5I1"/>
<evidence type="ECO:0000256" key="1">
    <source>
        <dbReference type="ARBA" id="ARBA00022723"/>
    </source>
</evidence>
<dbReference type="InterPro" id="IPR010666">
    <property type="entry name" value="Znf_GRF"/>
</dbReference>
<accession>A0A6L2P5I1</accession>
<keyword evidence="1" id="KW-0479">Metal-binding</keyword>
<name>A0A6L2P5I1_TANCI</name>
<evidence type="ECO:0000256" key="4">
    <source>
        <dbReference type="PROSITE-ProRule" id="PRU01343"/>
    </source>
</evidence>
<keyword evidence="2 4" id="KW-0863">Zinc-finger</keyword>
<feature type="domain" description="GRF-type" evidence="5">
    <location>
        <begin position="10"/>
        <end position="56"/>
    </location>
</feature>
<keyword evidence="3" id="KW-0862">Zinc</keyword>
<evidence type="ECO:0000259" key="5">
    <source>
        <dbReference type="PROSITE" id="PS51999"/>
    </source>
</evidence>
<evidence type="ECO:0000313" key="6">
    <source>
        <dbReference type="EMBL" id="GEU92114.1"/>
    </source>
</evidence>
<gene>
    <name evidence="6" type="ORF">Tci_064092</name>
</gene>
<dbReference type="GO" id="GO:0008270">
    <property type="term" value="F:zinc ion binding"/>
    <property type="evidence" value="ECO:0007669"/>
    <property type="project" value="UniProtKB-KW"/>
</dbReference>
<sequence length="193" mass="21316">MVEPYESFSCHCKRGDVVLRKSHKPHSFGRLYYTCARSKPSQQDHGCGYFKWKDEITFGNASFFWGLSTPLISSSRASSSSGPFGAALSLGNAECSNCKLLTMKIKIQEAILATERHPDDHASPHPPPAAAVAHHHHSLLLSLALSIDNSCGRRNAANLYKRWDLSSIFFFISTDQSDARVESETRGSRGADE</sequence>
<evidence type="ECO:0000256" key="3">
    <source>
        <dbReference type="ARBA" id="ARBA00022833"/>
    </source>
</evidence>
<dbReference type="EMBL" id="BKCJ010010554">
    <property type="protein sequence ID" value="GEU92114.1"/>
    <property type="molecule type" value="Genomic_DNA"/>
</dbReference>
<protein>
    <recommendedName>
        <fullName evidence="5">GRF-type domain-containing protein</fullName>
    </recommendedName>
</protein>
<dbReference type="Pfam" id="PF06839">
    <property type="entry name" value="Zn_ribbon_GRF"/>
    <property type="match status" value="1"/>
</dbReference>
<reference evidence="6" key="1">
    <citation type="journal article" date="2019" name="Sci. Rep.">
        <title>Draft genome of Tanacetum cinerariifolium, the natural source of mosquito coil.</title>
        <authorList>
            <person name="Yamashiro T."/>
            <person name="Shiraishi A."/>
            <person name="Satake H."/>
            <person name="Nakayama K."/>
        </authorList>
    </citation>
    <scope>NUCLEOTIDE SEQUENCE</scope>
</reference>
<organism evidence="6">
    <name type="scientific">Tanacetum cinerariifolium</name>
    <name type="common">Dalmatian daisy</name>
    <name type="synonym">Chrysanthemum cinerariifolium</name>
    <dbReference type="NCBI Taxonomy" id="118510"/>
    <lineage>
        <taxon>Eukaryota</taxon>
        <taxon>Viridiplantae</taxon>
        <taxon>Streptophyta</taxon>
        <taxon>Embryophyta</taxon>
        <taxon>Tracheophyta</taxon>
        <taxon>Spermatophyta</taxon>
        <taxon>Magnoliopsida</taxon>
        <taxon>eudicotyledons</taxon>
        <taxon>Gunneridae</taxon>
        <taxon>Pentapetalae</taxon>
        <taxon>asterids</taxon>
        <taxon>campanulids</taxon>
        <taxon>Asterales</taxon>
        <taxon>Asteraceae</taxon>
        <taxon>Asteroideae</taxon>
        <taxon>Anthemideae</taxon>
        <taxon>Anthemidinae</taxon>
        <taxon>Tanacetum</taxon>
    </lineage>
</organism>
<evidence type="ECO:0000256" key="2">
    <source>
        <dbReference type="ARBA" id="ARBA00022771"/>
    </source>
</evidence>
<dbReference type="PROSITE" id="PS51999">
    <property type="entry name" value="ZF_GRF"/>
    <property type="match status" value="1"/>
</dbReference>